<evidence type="ECO:0000313" key="5">
    <source>
        <dbReference type="EMBL" id="MDX6847730.1"/>
    </source>
</evidence>
<comment type="caution">
    <text evidence="5">The sequence shown here is derived from an EMBL/GenBank/DDBJ whole genome shotgun (WGS) entry which is preliminary data.</text>
</comment>
<protein>
    <submittedName>
        <fullName evidence="5">Pilus (MSHA type) biogenesis protein MshL</fullName>
    </submittedName>
</protein>
<dbReference type="Gene3D" id="3.30.1370.130">
    <property type="match status" value="1"/>
</dbReference>
<keyword evidence="6" id="KW-1185">Reference proteome</keyword>
<keyword evidence="1" id="KW-0813">Transport</keyword>
<dbReference type="EMBL" id="JAXAFO010000001">
    <property type="protein sequence ID" value="MDX6847730.1"/>
    <property type="molecule type" value="Genomic_DNA"/>
</dbReference>
<evidence type="ECO:0000259" key="4">
    <source>
        <dbReference type="SMART" id="SM00965"/>
    </source>
</evidence>
<sequence>MMLSENGKGWWAMAIAAALVLGGCAQPQDKTLQAEIEMAAVAEAASKPQPVQVPDEVHDALLASPDSAGAEQATRTERFDVSVNNVPAQAFFLSLVEGGNTNVVVHPEVSGSISLNLNDVSVDEVLEVARDIYGYDFKKRAGIYTVYPNHLRTEVFHLDYLDVQRVGVSDTSVLIGRGESNSGGVGGSAGNQSVSSGDTQNLLAMLEGESGANAKALTPGSRIQTLNRTDFWASVRASVAAIIGGESEDRMVMVSPQAGMLVVKAMPHELNAVRDYLERSELSVARQVILEAKILEVQLNENYDTGIDWGEISGALAYGYNRQRDSIYSDQVSITRNDNGSASGIQELVDGVVTNSSGLFTSVLQVPDISELVSLLQTQGNVQVLSSPRISTVNNQKAVIRVGSDEYFITGISSNTTANASSVTSTPNIELSPFFSGISLDVTPQISDEDNVILHIHPVVSDVTDQLKNFTIGSEDFTLPLALRGVRESDSIVRARSGQVIVLGGLMQEISNNADGKNPGLGDVPFLGSLFRTTKRSSRKTELVILLRPIVADDAAWENQVDSALKRINNTGDEYRQMLEER</sequence>
<dbReference type="RefSeq" id="WP_302724335.1">
    <property type="nucleotide sequence ID" value="NZ_JAULRU010000797.1"/>
</dbReference>
<keyword evidence="3" id="KW-0998">Cell outer membrane</keyword>
<dbReference type="NCBIfam" id="TIGR02519">
    <property type="entry name" value="pilus_MshL"/>
    <property type="match status" value="1"/>
</dbReference>
<feature type="domain" description="Secretin/TonB short N-terminal" evidence="4">
    <location>
        <begin position="101"/>
        <end position="149"/>
    </location>
</feature>
<proteinExistence type="predicted"/>
<dbReference type="InterPro" id="IPR004846">
    <property type="entry name" value="T2SS/T3SS_dom"/>
</dbReference>
<evidence type="ECO:0000256" key="1">
    <source>
        <dbReference type="ARBA" id="ARBA00022448"/>
    </source>
</evidence>
<dbReference type="Pfam" id="PF07660">
    <property type="entry name" value="STN"/>
    <property type="match status" value="1"/>
</dbReference>
<dbReference type="Proteomes" id="UP001273505">
    <property type="component" value="Unassembled WGS sequence"/>
</dbReference>
<accession>A0ABU4RS54</accession>
<dbReference type="PRINTS" id="PR00811">
    <property type="entry name" value="BCTERIALGSPD"/>
</dbReference>
<evidence type="ECO:0000313" key="6">
    <source>
        <dbReference type="Proteomes" id="UP001273505"/>
    </source>
</evidence>
<dbReference type="PANTHER" id="PTHR30332:SF17">
    <property type="entry name" value="TYPE IV PILIATION SYSTEM PROTEIN DR_0774-RELATED"/>
    <property type="match status" value="1"/>
</dbReference>
<evidence type="ECO:0000256" key="3">
    <source>
        <dbReference type="ARBA" id="ARBA00023237"/>
    </source>
</evidence>
<dbReference type="InterPro" id="IPR050810">
    <property type="entry name" value="Bact_Secretion_Sys_Channel"/>
</dbReference>
<dbReference type="SMART" id="SM00965">
    <property type="entry name" value="STN"/>
    <property type="match status" value="1"/>
</dbReference>
<dbReference type="InterPro" id="IPR011514">
    <property type="entry name" value="Secretin_N_2"/>
</dbReference>
<dbReference type="InterPro" id="IPR013358">
    <property type="entry name" value="Pilus_biogenesis_MshL"/>
</dbReference>
<organism evidence="5 6">
    <name type="scientific">Gilvimarinus gilvus</name>
    <dbReference type="NCBI Taxonomy" id="3058038"/>
    <lineage>
        <taxon>Bacteria</taxon>
        <taxon>Pseudomonadati</taxon>
        <taxon>Pseudomonadota</taxon>
        <taxon>Gammaproteobacteria</taxon>
        <taxon>Cellvibrionales</taxon>
        <taxon>Cellvibrionaceae</taxon>
        <taxon>Gilvimarinus</taxon>
    </lineage>
</organism>
<evidence type="ECO:0000256" key="2">
    <source>
        <dbReference type="ARBA" id="ARBA00023136"/>
    </source>
</evidence>
<reference evidence="5 6" key="1">
    <citation type="submission" date="2023-11" db="EMBL/GenBank/DDBJ databases">
        <title>Gilvimarinus fulvus sp. nov., isolated from the surface of Kelp.</title>
        <authorList>
            <person name="Sun Y.Y."/>
            <person name="Gong Y."/>
            <person name="Du Z.J."/>
        </authorList>
    </citation>
    <scope>NUCLEOTIDE SEQUENCE [LARGE SCALE GENOMIC DNA]</scope>
    <source>
        <strain evidence="5 6">SDUM040013</strain>
    </source>
</reference>
<dbReference type="InterPro" id="IPR001775">
    <property type="entry name" value="GspD/PilQ"/>
</dbReference>
<dbReference type="Pfam" id="PF00263">
    <property type="entry name" value="Secretin"/>
    <property type="match status" value="1"/>
</dbReference>
<dbReference type="Pfam" id="PF07655">
    <property type="entry name" value="Secretin_N_2"/>
    <property type="match status" value="1"/>
</dbReference>
<gene>
    <name evidence="5" type="primary">mshL</name>
    <name evidence="5" type="ORF">SCD92_00070</name>
</gene>
<dbReference type="InterPro" id="IPR011662">
    <property type="entry name" value="Secretin/TonB_short_N"/>
</dbReference>
<name>A0ABU4RS54_9GAMM</name>
<dbReference type="PANTHER" id="PTHR30332">
    <property type="entry name" value="PROBABLE GENERAL SECRETION PATHWAY PROTEIN D"/>
    <property type="match status" value="1"/>
</dbReference>
<keyword evidence="2" id="KW-0472">Membrane</keyword>